<evidence type="ECO:0000313" key="2">
    <source>
        <dbReference type="EMBL" id="GFD14448.1"/>
    </source>
</evidence>
<name>A0A699TZD6_TANCI</name>
<comment type="caution">
    <text evidence="2">The sequence shown here is derived from an EMBL/GenBank/DDBJ whole genome shotgun (WGS) entry which is preliminary data.</text>
</comment>
<feature type="region of interest" description="Disordered" evidence="1">
    <location>
        <begin position="1"/>
        <end position="50"/>
    </location>
</feature>
<dbReference type="AlphaFoldDB" id="A0A699TZD6"/>
<evidence type="ECO:0000256" key="1">
    <source>
        <dbReference type="SAM" id="MobiDB-lite"/>
    </source>
</evidence>
<organism evidence="2">
    <name type="scientific">Tanacetum cinerariifolium</name>
    <name type="common">Dalmatian daisy</name>
    <name type="synonym">Chrysanthemum cinerariifolium</name>
    <dbReference type="NCBI Taxonomy" id="118510"/>
    <lineage>
        <taxon>Eukaryota</taxon>
        <taxon>Viridiplantae</taxon>
        <taxon>Streptophyta</taxon>
        <taxon>Embryophyta</taxon>
        <taxon>Tracheophyta</taxon>
        <taxon>Spermatophyta</taxon>
        <taxon>Magnoliopsida</taxon>
        <taxon>eudicotyledons</taxon>
        <taxon>Gunneridae</taxon>
        <taxon>Pentapetalae</taxon>
        <taxon>asterids</taxon>
        <taxon>campanulids</taxon>
        <taxon>Asterales</taxon>
        <taxon>Asteraceae</taxon>
        <taxon>Asteroideae</taxon>
        <taxon>Anthemideae</taxon>
        <taxon>Anthemidinae</taxon>
        <taxon>Tanacetum</taxon>
    </lineage>
</organism>
<proteinExistence type="predicted"/>
<gene>
    <name evidence="2" type="ORF">Tci_886417</name>
</gene>
<feature type="non-terminal residue" evidence="2">
    <location>
        <position position="1"/>
    </location>
</feature>
<feature type="compositionally biased region" description="Basic and acidic residues" evidence="1">
    <location>
        <begin position="34"/>
        <end position="48"/>
    </location>
</feature>
<feature type="compositionally biased region" description="Polar residues" evidence="1">
    <location>
        <begin position="23"/>
        <end position="33"/>
    </location>
</feature>
<accession>A0A699TZD6</accession>
<protein>
    <submittedName>
        <fullName evidence="2">Uncharacterized protein</fullName>
    </submittedName>
</protein>
<reference evidence="2" key="1">
    <citation type="journal article" date="2019" name="Sci. Rep.">
        <title>Draft genome of Tanacetum cinerariifolium, the natural source of mosquito coil.</title>
        <authorList>
            <person name="Yamashiro T."/>
            <person name="Shiraishi A."/>
            <person name="Satake H."/>
            <person name="Nakayama K."/>
        </authorList>
    </citation>
    <scope>NUCLEOTIDE SEQUENCE</scope>
</reference>
<sequence length="62" mass="7091">NYDDATFDGKKHNFNRMKPKSEVNVSPSNNAQSRKQDDKTKKDAKGKSPVESFIGYRVKCRV</sequence>
<dbReference type="EMBL" id="BKCJ011279516">
    <property type="protein sequence ID" value="GFD14448.1"/>
    <property type="molecule type" value="Genomic_DNA"/>
</dbReference>